<comment type="caution">
    <text evidence="1">The sequence shown here is derived from an EMBL/GenBank/DDBJ whole genome shotgun (WGS) entry which is preliminary data.</text>
</comment>
<sequence>MFSSFDSALKPFCLFRIGVGLKGPACRLRGREM</sequence>
<dbReference type="Proteomes" id="UP001154282">
    <property type="component" value="Unassembled WGS sequence"/>
</dbReference>
<evidence type="ECO:0000313" key="1">
    <source>
        <dbReference type="EMBL" id="CAI0468811.1"/>
    </source>
</evidence>
<feature type="non-terminal residue" evidence="1">
    <location>
        <position position="33"/>
    </location>
</feature>
<keyword evidence="2" id="KW-1185">Reference proteome</keyword>
<dbReference type="EMBL" id="CAMGYJ010000008">
    <property type="protein sequence ID" value="CAI0468811.1"/>
    <property type="molecule type" value="Genomic_DNA"/>
</dbReference>
<gene>
    <name evidence="1" type="ORF">LITE_LOCUS37949</name>
</gene>
<reference evidence="1" key="1">
    <citation type="submission" date="2022-08" db="EMBL/GenBank/DDBJ databases">
        <authorList>
            <person name="Gutierrez-Valencia J."/>
        </authorList>
    </citation>
    <scope>NUCLEOTIDE SEQUENCE</scope>
</reference>
<organism evidence="1 2">
    <name type="scientific">Linum tenue</name>
    <dbReference type="NCBI Taxonomy" id="586396"/>
    <lineage>
        <taxon>Eukaryota</taxon>
        <taxon>Viridiplantae</taxon>
        <taxon>Streptophyta</taxon>
        <taxon>Embryophyta</taxon>
        <taxon>Tracheophyta</taxon>
        <taxon>Spermatophyta</taxon>
        <taxon>Magnoliopsida</taxon>
        <taxon>eudicotyledons</taxon>
        <taxon>Gunneridae</taxon>
        <taxon>Pentapetalae</taxon>
        <taxon>rosids</taxon>
        <taxon>fabids</taxon>
        <taxon>Malpighiales</taxon>
        <taxon>Linaceae</taxon>
        <taxon>Linum</taxon>
    </lineage>
</organism>
<name>A0AAV0PDA7_9ROSI</name>
<accession>A0AAV0PDA7</accession>
<protein>
    <submittedName>
        <fullName evidence="1">Uncharacterized protein</fullName>
    </submittedName>
</protein>
<proteinExistence type="predicted"/>
<dbReference type="AlphaFoldDB" id="A0AAV0PDA7"/>
<evidence type="ECO:0000313" key="2">
    <source>
        <dbReference type="Proteomes" id="UP001154282"/>
    </source>
</evidence>